<gene>
    <name evidence="1" type="ORF">AYBTSS11_LOCUS31158</name>
</gene>
<accession>A0AA87BD36</accession>
<reference evidence="1" key="1">
    <citation type="submission" date="2023-10" db="EMBL/GenBank/DDBJ databases">
        <authorList>
            <person name="Domelevo Entfellner J.-B."/>
        </authorList>
    </citation>
    <scope>NUCLEOTIDE SEQUENCE</scope>
</reference>
<name>A0AA87BD36_9FABA</name>
<sequence length="109" mass="11940">MWLVVKSAIRRVSEDENCGLIRVKGWLATTNPVGRVGLAVAREQRIGAEGGCGCGKKGRCAMRLGYGFGVWWRCGEQLKAGRSRGESWKVFMVVYGEDEVARADEGFGV</sequence>
<proteinExistence type="predicted"/>
<dbReference type="Gramene" id="rna-AYBTSS11_LOCUS31158">
    <property type="protein sequence ID" value="CAJ1978950.1"/>
    <property type="gene ID" value="gene-AYBTSS11_LOCUS31158"/>
</dbReference>
<organism evidence="1 2">
    <name type="scientific">Sphenostylis stenocarpa</name>
    <dbReference type="NCBI Taxonomy" id="92480"/>
    <lineage>
        <taxon>Eukaryota</taxon>
        <taxon>Viridiplantae</taxon>
        <taxon>Streptophyta</taxon>
        <taxon>Embryophyta</taxon>
        <taxon>Tracheophyta</taxon>
        <taxon>Spermatophyta</taxon>
        <taxon>Magnoliopsida</taxon>
        <taxon>eudicotyledons</taxon>
        <taxon>Gunneridae</taxon>
        <taxon>Pentapetalae</taxon>
        <taxon>rosids</taxon>
        <taxon>fabids</taxon>
        <taxon>Fabales</taxon>
        <taxon>Fabaceae</taxon>
        <taxon>Papilionoideae</taxon>
        <taxon>50 kb inversion clade</taxon>
        <taxon>NPAAA clade</taxon>
        <taxon>indigoferoid/millettioid clade</taxon>
        <taxon>Phaseoleae</taxon>
        <taxon>Sphenostylis</taxon>
    </lineage>
</organism>
<keyword evidence="2" id="KW-1185">Reference proteome</keyword>
<protein>
    <submittedName>
        <fullName evidence="1">Uncharacterized protein</fullName>
    </submittedName>
</protein>
<dbReference type="EMBL" id="OY731408">
    <property type="protein sequence ID" value="CAJ1978950.1"/>
    <property type="molecule type" value="Genomic_DNA"/>
</dbReference>
<evidence type="ECO:0000313" key="1">
    <source>
        <dbReference type="EMBL" id="CAJ1978950.1"/>
    </source>
</evidence>
<evidence type="ECO:0000313" key="2">
    <source>
        <dbReference type="Proteomes" id="UP001189624"/>
    </source>
</evidence>
<dbReference type="Proteomes" id="UP001189624">
    <property type="component" value="Chromosome 11"/>
</dbReference>
<dbReference type="AlphaFoldDB" id="A0AA87BD36"/>